<keyword evidence="9" id="KW-1185">Reference proteome</keyword>
<dbReference type="Pfam" id="PF13640">
    <property type="entry name" value="2OG-FeII_Oxy_3"/>
    <property type="match status" value="1"/>
</dbReference>
<dbReference type="Gene3D" id="2.60.120.620">
    <property type="entry name" value="q2cbj1_9rhob like domain"/>
    <property type="match status" value="1"/>
</dbReference>
<protein>
    <recommendedName>
        <fullName evidence="7">Fe2OG dioxygenase domain-containing protein</fullName>
    </recommendedName>
</protein>
<evidence type="ECO:0000256" key="4">
    <source>
        <dbReference type="ARBA" id="ARBA00023002"/>
    </source>
</evidence>
<dbReference type="AlphaFoldDB" id="A0A1Z5JBR0"/>
<evidence type="ECO:0000256" key="1">
    <source>
        <dbReference type="ARBA" id="ARBA00001961"/>
    </source>
</evidence>
<dbReference type="InterPro" id="IPR005123">
    <property type="entry name" value="Oxoglu/Fe-dep_dioxygenase_dom"/>
</dbReference>
<dbReference type="GO" id="GO:0005783">
    <property type="term" value="C:endoplasmic reticulum"/>
    <property type="evidence" value="ECO:0007669"/>
    <property type="project" value="TreeGrafter"/>
</dbReference>
<dbReference type="PROSITE" id="PS51471">
    <property type="entry name" value="FE2OG_OXY"/>
    <property type="match status" value="1"/>
</dbReference>
<keyword evidence="5" id="KW-0408">Iron</keyword>
<dbReference type="EMBL" id="BDSP01000038">
    <property type="protein sequence ID" value="GAX11248.1"/>
    <property type="molecule type" value="Genomic_DNA"/>
</dbReference>
<organism evidence="8 9">
    <name type="scientific">Fistulifera solaris</name>
    <name type="common">Oleaginous diatom</name>
    <dbReference type="NCBI Taxonomy" id="1519565"/>
    <lineage>
        <taxon>Eukaryota</taxon>
        <taxon>Sar</taxon>
        <taxon>Stramenopiles</taxon>
        <taxon>Ochrophyta</taxon>
        <taxon>Bacillariophyta</taxon>
        <taxon>Bacillariophyceae</taxon>
        <taxon>Bacillariophycidae</taxon>
        <taxon>Naviculales</taxon>
        <taxon>Naviculaceae</taxon>
        <taxon>Fistulifera</taxon>
    </lineage>
</organism>
<keyword evidence="6" id="KW-0732">Signal</keyword>
<dbReference type="InterPro" id="IPR044862">
    <property type="entry name" value="Pro_4_hyd_alph_FE2OG_OXY"/>
</dbReference>
<evidence type="ECO:0000313" key="9">
    <source>
        <dbReference type="Proteomes" id="UP000198406"/>
    </source>
</evidence>
<comment type="cofactor">
    <cofactor evidence="1">
        <name>L-ascorbate</name>
        <dbReference type="ChEBI" id="CHEBI:38290"/>
    </cofactor>
</comment>
<feature type="signal peptide" evidence="6">
    <location>
        <begin position="1"/>
        <end position="22"/>
    </location>
</feature>
<name>A0A1Z5JBR0_FISSO</name>
<dbReference type="InterPro" id="IPR006620">
    <property type="entry name" value="Pro_4_hyd_alph"/>
</dbReference>
<dbReference type="OrthoDB" id="420380at2759"/>
<reference evidence="8 9" key="1">
    <citation type="journal article" date="2015" name="Plant Cell">
        <title>Oil accumulation by the oleaginous diatom Fistulifera solaris as revealed by the genome and transcriptome.</title>
        <authorList>
            <person name="Tanaka T."/>
            <person name="Maeda Y."/>
            <person name="Veluchamy A."/>
            <person name="Tanaka M."/>
            <person name="Abida H."/>
            <person name="Marechal E."/>
            <person name="Bowler C."/>
            <person name="Muto M."/>
            <person name="Sunaga Y."/>
            <person name="Tanaka M."/>
            <person name="Yoshino T."/>
            <person name="Taniguchi T."/>
            <person name="Fukuda Y."/>
            <person name="Nemoto M."/>
            <person name="Matsumoto M."/>
            <person name="Wong P.S."/>
            <person name="Aburatani S."/>
            <person name="Fujibuchi W."/>
        </authorList>
    </citation>
    <scope>NUCLEOTIDE SEQUENCE [LARGE SCALE GENOMIC DNA]</scope>
    <source>
        <strain evidence="8 9">JPCC DA0580</strain>
    </source>
</reference>
<keyword evidence="3" id="KW-0223">Dioxygenase</keyword>
<dbReference type="GO" id="GO:0031418">
    <property type="term" value="F:L-ascorbic acid binding"/>
    <property type="evidence" value="ECO:0007669"/>
    <property type="project" value="InterPro"/>
</dbReference>
<gene>
    <name evidence="8" type="ORF">FisN_34Hh031</name>
</gene>
<dbReference type="GO" id="GO:0005506">
    <property type="term" value="F:iron ion binding"/>
    <property type="evidence" value="ECO:0007669"/>
    <property type="project" value="InterPro"/>
</dbReference>
<evidence type="ECO:0000259" key="7">
    <source>
        <dbReference type="PROSITE" id="PS51471"/>
    </source>
</evidence>
<feature type="domain" description="Fe2OG dioxygenase" evidence="7">
    <location>
        <begin position="377"/>
        <end position="488"/>
    </location>
</feature>
<evidence type="ECO:0000256" key="3">
    <source>
        <dbReference type="ARBA" id="ARBA00022964"/>
    </source>
</evidence>
<keyword evidence="4" id="KW-0560">Oxidoreductase</keyword>
<dbReference type="SMART" id="SM00702">
    <property type="entry name" value="P4Hc"/>
    <property type="match status" value="1"/>
</dbReference>
<evidence type="ECO:0000256" key="5">
    <source>
        <dbReference type="ARBA" id="ARBA00023004"/>
    </source>
</evidence>
<proteinExistence type="predicted"/>
<dbReference type="GO" id="GO:0004656">
    <property type="term" value="F:procollagen-proline 4-dioxygenase activity"/>
    <property type="evidence" value="ECO:0007669"/>
    <property type="project" value="TreeGrafter"/>
</dbReference>
<dbReference type="PANTHER" id="PTHR10869">
    <property type="entry name" value="PROLYL 4-HYDROXYLASE ALPHA SUBUNIT"/>
    <property type="match status" value="1"/>
</dbReference>
<evidence type="ECO:0000256" key="6">
    <source>
        <dbReference type="SAM" id="SignalP"/>
    </source>
</evidence>
<feature type="chain" id="PRO_5013369126" description="Fe2OG dioxygenase domain-containing protein" evidence="6">
    <location>
        <begin position="23"/>
        <end position="492"/>
    </location>
</feature>
<sequence length="492" mass="56346">MTMKTLLILFVAPFLLASLAHAEAPVCSVTDEEHDPALREMIYNIGGGEQSTYVYVEPDIASFYRGQPPASTKVAPKHRGFSAKFINASNRRLALYWVEPGGKKHLMREHAPFTASGTASFPGHTFVFTPPNQPDEVIHTFVVKDYPDNIQLYDPYFVPGDAIQTQQNLATLNDAERQKYQQWRDTINFHEQYLAFTGRSYLANYLREPPRHFMWRADYFGQEHWVTTQETRFVAEPPSELLNPIAAGKDRQLVEPLMKEYREPGVFNMTLKTLSCAPRAFEIPHFLSDAEVEHILKLAQGIDLKLSSTGDVNAGEKVVTEDTRRTRTSFNSWVERERSPIVDAIYRRAADLLRIDESLMRYRDANEHPELPTRKSVAESLQLVHYAHAQEYTAHHDFGFSRIEDDYQGARFATLLLYLNEGMVGGETSFPRWVNAETFLPLNVKPEKGKAVLFYSQLPDGNLDDFSHHAALPVTEGEKWLMNLWVWDPIYE</sequence>
<dbReference type="InParanoid" id="A0A1Z5JBR0"/>
<keyword evidence="2" id="KW-0479">Metal-binding</keyword>
<evidence type="ECO:0000313" key="8">
    <source>
        <dbReference type="EMBL" id="GAX11248.1"/>
    </source>
</evidence>
<dbReference type="Proteomes" id="UP000198406">
    <property type="component" value="Unassembled WGS sequence"/>
</dbReference>
<accession>A0A1Z5JBR0</accession>
<evidence type="ECO:0000256" key="2">
    <source>
        <dbReference type="ARBA" id="ARBA00022723"/>
    </source>
</evidence>
<comment type="caution">
    <text evidence="8">The sequence shown here is derived from an EMBL/GenBank/DDBJ whole genome shotgun (WGS) entry which is preliminary data.</text>
</comment>
<dbReference type="InterPro" id="IPR045054">
    <property type="entry name" value="P4HA-like"/>
</dbReference>
<dbReference type="PANTHER" id="PTHR10869:SF226">
    <property type="entry name" value="PROLYL 4-HYDROXYLASE ALPHA SUBUNIT DOMAIN-CONTAINING PROTEIN"/>
    <property type="match status" value="1"/>
</dbReference>